<proteinExistence type="predicted"/>
<evidence type="ECO:0000313" key="2">
    <source>
        <dbReference type="EMBL" id="CZT14642.1"/>
    </source>
</evidence>
<dbReference type="RefSeq" id="XP_023621539.1">
    <property type="nucleotide sequence ID" value="XM_023765771.1"/>
</dbReference>
<keyword evidence="3" id="KW-1185">Reference proteome</keyword>
<keyword evidence="1" id="KW-0812">Transmembrane</keyword>
<organism evidence="2 3">
    <name type="scientific">Ramularia collo-cygni</name>
    <dbReference type="NCBI Taxonomy" id="112498"/>
    <lineage>
        <taxon>Eukaryota</taxon>
        <taxon>Fungi</taxon>
        <taxon>Dikarya</taxon>
        <taxon>Ascomycota</taxon>
        <taxon>Pezizomycotina</taxon>
        <taxon>Dothideomycetes</taxon>
        <taxon>Dothideomycetidae</taxon>
        <taxon>Mycosphaerellales</taxon>
        <taxon>Mycosphaerellaceae</taxon>
        <taxon>Ramularia</taxon>
    </lineage>
</organism>
<reference evidence="2 3" key="1">
    <citation type="submission" date="2016-03" db="EMBL/GenBank/DDBJ databases">
        <authorList>
            <person name="Ploux O."/>
        </authorList>
    </citation>
    <scope>NUCLEOTIDE SEQUENCE [LARGE SCALE GENOMIC DNA]</scope>
    <source>
        <strain evidence="2 3">URUG2</strain>
    </source>
</reference>
<evidence type="ECO:0000313" key="3">
    <source>
        <dbReference type="Proteomes" id="UP000225277"/>
    </source>
</evidence>
<gene>
    <name evidence="2" type="ORF">RCC_00614</name>
</gene>
<dbReference type="Proteomes" id="UP000225277">
    <property type="component" value="Unassembled WGS sequence"/>
</dbReference>
<dbReference type="EMBL" id="FJUY01000001">
    <property type="protein sequence ID" value="CZT14642.1"/>
    <property type="molecule type" value="Genomic_DNA"/>
</dbReference>
<evidence type="ECO:0000256" key="1">
    <source>
        <dbReference type="SAM" id="Phobius"/>
    </source>
</evidence>
<keyword evidence="1" id="KW-0472">Membrane</keyword>
<sequence>MAKDTITVVYRYLALLITKRRDGFISDEADFSRSYKPRWHMVFSRQCPVMFMSYSHVGYLVMAGVLGLIFILCSVWIYYYVQLDGQAMIQN</sequence>
<accession>A0A2D3ULE1</accession>
<feature type="transmembrane region" description="Helical" evidence="1">
    <location>
        <begin position="59"/>
        <end position="81"/>
    </location>
</feature>
<dbReference type="AlphaFoldDB" id="A0A2D3ULE1"/>
<dbReference type="GeneID" id="35595984"/>
<keyword evidence="1" id="KW-1133">Transmembrane helix</keyword>
<protein>
    <submittedName>
        <fullName evidence="2">Uncharacterized protein</fullName>
    </submittedName>
</protein>
<dbReference type="OrthoDB" id="630895at2759"/>
<name>A0A2D3ULE1_9PEZI</name>